<feature type="coiled-coil region" evidence="2">
    <location>
        <begin position="72"/>
        <end position="126"/>
    </location>
</feature>
<dbReference type="EMBL" id="ADBJ01000004">
    <property type="protein sequence ID" value="EFA85735.1"/>
    <property type="molecule type" value="Genomic_DNA"/>
</dbReference>
<dbReference type="GeneID" id="31356495"/>
<dbReference type="STRING" id="670386.D3AXQ8"/>
<dbReference type="SMART" id="SM00671">
    <property type="entry name" value="SEL1"/>
    <property type="match status" value="4"/>
</dbReference>
<comment type="similarity">
    <text evidence="1">Belongs to the sel-1 family.</text>
</comment>
<dbReference type="SUPFAM" id="SSF81901">
    <property type="entry name" value="HCP-like"/>
    <property type="match status" value="2"/>
</dbReference>
<evidence type="ECO:0000313" key="5">
    <source>
        <dbReference type="Proteomes" id="UP000001396"/>
    </source>
</evidence>
<gene>
    <name evidence="4" type="ORF">PPL_00965</name>
</gene>
<dbReference type="InterPro" id="IPR011990">
    <property type="entry name" value="TPR-like_helical_dom_sf"/>
</dbReference>
<dbReference type="SUPFAM" id="SSF48452">
    <property type="entry name" value="TPR-like"/>
    <property type="match status" value="1"/>
</dbReference>
<feature type="region of interest" description="Disordered" evidence="3">
    <location>
        <begin position="154"/>
        <end position="197"/>
    </location>
</feature>
<dbReference type="InParanoid" id="D3AXQ8"/>
<dbReference type="PANTHER" id="PTHR11102">
    <property type="entry name" value="SEL-1-LIKE PROTEIN"/>
    <property type="match status" value="1"/>
</dbReference>
<feature type="compositionally biased region" description="Basic residues" evidence="3">
    <location>
        <begin position="1"/>
        <end position="14"/>
    </location>
</feature>
<feature type="compositionally biased region" description="Low complexity" evidence="3">
    <location>
        <begin position="154"/>
        <end position="164"/>
    </location>
</feature>
<proteinExistence type="inferred from homology"/>
<evidence type="ECO:0000256" key="2">
    <source>
        <dbReference type="SAM" id="Coils"/>
    </source>
</evidence>
<dbReference type="AlphaFoldDB" id="D3AXQ8"/>
<feature type="compositionally biased region" description="Low complexity" evidence="3">
    <location>
        <begin position="39"/>
        <end position="49"/>
    </location>
</feature>
<evidence type="ECO:0000313" key="4">
    <source>
        <dbReference type="EMBL" id="EFA85735.1"/>
    </source>
</evidence>
<dbReference type="Pfam" id="PF08238">
    <property type="entry name" value="Sel1"/>
    <property type="match status" value="5"/>
</dbReference>
<sequence length="757" mass="86242">MGGKKKKSNNKTKKTSSTSTSSTSSNTLQKIEKENVTFASSTTSASASTQQPKVEKEKVSPTSYMNLDSVDLQKHEEKIMRQIKEIEAFTRVVDISSMEYDDTVALKKIKERIVQLKELKRLIENQKSFKDIQQRIQKLSFDQPPIQLPKSQLFQSNQQANEQQQTKKDESPKIKTTTTTTTTNTSTKTTNKNTNNSKNQIMINGLTVARRYQSDILAKYYTMLTGNQWNDTPEFATQLKSLLPNLKMKDIPQKYHISLNSGDRSSWESPLLHHVFELLISSLKSKQQQQLDETIEQSLEFSSLVSSLYNHYIINPTVTNSDEFEDDIKEFLETLSSIGVPSDVIECIRLSTPITNSTDSQAKELISKTKLSIGKHDYVKAVEFCNQGIAVTGLSIESQAKLYFYRGYANEMYRLQSRQSAVSREVILLDLSRTSAIKPKWKCTKFLMALIYFHDDKFEEAKAAAEACLVLDTHYQKAKDLLVFINFDLGMISNGYKDDFQKYDAQQYKDLLKGRNINPSFLSQAFLREDKNVENGFRYLYGYDGTTKDIAKSLKYFQSSPNNAEALLYSGILLQQGKTVRRNFKDAFDCFVRSKDVGGLESHTQIAKCYRYGLGVDIDISKAQATLEERIKMTNKLSVNTVMDQDLTELGELYLQNQDPDDYCKAAQYFQTAASSGYPDAMFYLGYVYLNGFGVEKDLEAAEMWLKRAAKLSHPRALNALEAVKYQKTMSKLPDAAQDMFNKLQSIKFEESILPHY</sequence>
<dbReference type="RefSeq" id="XP_020437841.1">
    <property type="nucleotide sequence ID" value="XM_020571983.1"/>
</dbReference>
<accession>D3AXQ8</accession>
<dbReference type="InterPro" id="IPR006597">
    <property type="entry name" value="Sel1-like"/>
</dbReference>
<keyword evidence="5" id="KW-1185">Reference proteome</keyword>
<feature type="region of interest" description="Disordered" evidence="3">
    <location>
        <begin position="1"/>
        <end position="62"/>
    </location>
</feature>
<reference evidence="4 5" key="1">
    <citation type="journal article" date="2011" name="Genome Res.">
        <title>Phylogeny-wide analysis of social amoeba genomes highlights ancient origins for complex intercellular communication.</title>
        <authorList>
            <person name="Heidel A.J."/>
            <person name="Lawal H.M."/>
            <person name="Felder M."/>
            <person name="Schilde C."/>
            <person name="Helps N.R."/>
            <person name="Tunggal B."/>
            <person name="Rivero F."/>
            <person name="John U."/>
            <person name="Schleicher M."/>
            <person name="Eichinger L."/>
            <person name="Platzer M."/>
            <person name="Noegel A.A."/>
            <person name="Schaap P."/>
            <person name="Gloeckner G."/>
        </authorList>
    </citation>
    <scope>NUCLEOTIDE SEQUENCE [LARGE SCALE GENOMIC DNA]</scope>
    <source>
        <strain evidence="5">ATCC 26659 / Pp 5 / PN500</strain>
    </source>
</reference>
<keyword evidence="2" id="KW-0175">Coiled coil</keyword>
<evidence type="ECO:0000256" key="3">
    <source>
        <dbReference type="SAM" id="MobiDB-lite"/>
    </source>
</evidence>
<organism evidence="4 5">
    <name type="scientific">Heterostelium pallidum (strain ATCC 26659 / Pp 5 / PN500)</name>
    <name type="common">Cellular slime mold</name>
    <name type="synonym">Polysphondylium pallidum</name>
    <dbReference type="NCBI Taxonomy" id="670386"/>
    <lineage>
        <taxon>Eukaryota</taxon>
        <taxon>Amoebozoa</taxon>
        <taxon>Evosea</taxon>
        <taxon>Eumycetozoa</taxon>
        <taxon>Dictyostelia</taxon>
        <taxon>Acytosteliales</taxon>
        <taxon>Acytosteliaceae</taxon>
        <taxon>Heterostelium</taxon>
    </lineage>
</organism>
<dbReference type="PANTHER" id="PTHR11102:SF160">
    <property type="entry name" value="ERAD-ASSOCIATED E3 UBIQUITIN-PROTEIN LIGASE COMPONENT HRD3"/>
    <property type="match status" value="1"/>
</dbReference>
<dbReference type="Gene3D" id="1.25.40.10">
    <property type="entry name" value="Tetratricopeptide repeat domain"/>
    <property type="match status" value="3"/>
</dbReference>
<dbReference type="InterPro" id="IPR050767">
    <property type="entry name" value="Sel1_AlgK"/>
</dbReference>
<comment type="caution">
    <text evidence="4">The sequence shown here is derived from an EMBL/GenBank/DDBJ whole genome shotgun (WGS) entry which is preliminary data.</text>
</comment>
<protein>
    <submittedName>
        <fullName evidence="4">Uncharacterized protein</fullName>
    </submittedName>
</protein>
<feature type="compositionally biased region" description="Low complexity" evidence="3">
    <location>
        <begin position="15"/>
        <end position="27"/>
    </location>
</feature>
<dbReference type="Proteomes" id="UP000001396">
    <property type="component" value="Unassembled WGS sequence"/>
</dbReference>
<evidence type="ECO:0000256" key="1">
    <source>
        <dbReference type="ARBA" id="ARBA00038101"/>
    </source>
</evidence>
<name>D3AXQ8_HETP5</name>
<feature type="compositionally biased region" description="Low complexity" evidence="3">
    <location>
        <begin position="175"/>
        <end position="197"/>
    </location>
</feature>